<dbReference type="Proteomes" id="UP001054945">
    <property type="component" value="Unassembled WGS sequence"/>
</dbReference>
<reference evidence="2 3" key="1">
    <citation type="submission" date="2021-06" db="EMBL/GenBank/DDBJ databases">
        <title>Caerostris extrusa draft genome.</title>
        <authorList>
            <person name="Kono N."/>
            <person name="Arakawa K."/>
        </authorList>
    </citation>
    <scope>NUCLEOTIDE SEQUENCE [LARGE SCALE GENOMIC DNA]</scope>
</reference>
<proteinExistence type="predicted"/>
<feature type="region of interest" description="Disordered" evidence="1">
    <location>
        <begin position="1"/>
        <end position="22"/>
    </location>
</feature>
<accession>A0AAV4M693</accession>
<gene>
    <name evidence="2" type="ORF">CEXT_721561</name>
</gene>
<evidence type="ECO:0000313" key="2">
    <source>
        <dbReference type="EMBL" id="GIX66926.1"/>
    </source>
</evidence>
<sequence length="127" mass="14728">MHTKKGAMRTSGSLNQEPENTTEQFHVRQCTIRIERVKKQQPLIKLLNTKRFFWGKKTANRFWLLNARWLKNNRLGVISVYFGLVYVDAKKADASVDRYTADVVWSGKVPDAMRGYEQCPPPIPWGC</sequence>
<organism evidence="2 3">
    <name type="scientific">Caerostris extrusa</name>
    <name type="common">Bark spider</name>
    <name type="synonym">Caerostris bankana</name>
    <dbReference type="NCBI Taxonomy" id="172846"/>
    <lineage>
        <taxon>Eukaryota</taxon>
        <taxon>Metazoa</taxon>
        <taxon>Ecdysozoa</taxon>
        <taxon>Arthropoda</taxon>
        <taxon>Chelicerata</taxon>
        <taxon>Arachnida</taxon>
        <taxon>Araneae</taxon>
        <taxon>Araneomorphae</taxon>
        <taxon>Entelegynae</taxon>
        <taxon>Araneoidea</taxon>
        <taxon>Araneidae</taxon>
        <taxon>Caerostris</taxon>
    </lineage>
</organism>
<evidence type="ECO:0000256" key="1">
    <source>
        <dbReference type="SAM" id="MobiDB-lite"/>
    </source>
</evidence>
<evidence type="ECO:0000313" key="3">
    <source>
        <dbReference type="Proteomes" id="UP001054945"/>
    </source>
</evidence>
<dbReference type="AlphaFoldDB" id="A0AAV4M693"/>
<protein>
    <submittedName>
        <fullName evidence="2">Uncharacterized protein</fullName>
    </submittedName>
</protein>
<feature type="compositionally biased region" description="Polar residues" evidence="1">
    <location>
        <begin position="10"/>
        <end position="22"/>
    </location>
</feature>
<dbReference type="EMBL" id="BPLR01001833">
    <property type="protein sequence ID" value="GIX66926.1"/>
    <property type="molecule type" value="Genomic_DNA"/>
</dbReference>
<name>A0AAV4M693_CAEEX</name>
<keyword evidence="3" id="KW-1185">Reference proteome</keyword>
<comment type="caution">
    <text evidence="2">The sequence shown here is derived from an EMBL/GenBank/DDBJ whole genome shotgun (WGS) entry which is preliminary data.</text>
</comment>